<dbReference type="Gene3D" id="2.30.30.210">
    <property type="entry name" value="Ribonuclease P/MRP, subunit p29"/>
    <property type="match status" value="1"/>
</dbReference>
<evidence type="ECO:0000256" key="10">
    <source>
        <dbReference type="SAM" id="MobiDB-lite"/>
    </source>
</evidence>
<reference evidence="11 12" key="1">
    <citation type="journal article" date="2018" name="Genome Biol. Evol.">
        <title>Multiple Roots of Fruiting Body Formation in Amoebozoa.</title>
        <authorList>
            <person name="Hillmann F."/>
            <person name="Forbes G."/>
            <person name="Novohradska S."/>
            <person name="Ferling I."/>
            <person name="Riege K."/>
            <person name="Groth M."/>
            <person name="Westermann M."/>
            <person name="Marz M."/>
            <person name="Spaller T."/>
            <person name="Winckler T."/>
            <person name="Schaap P."/>
            <person name="Glockner G."/>
        </authorList>
    </citation>
    <scope>NUCLEOTIDE SEQUENCE [LARGE SCALE GENOMIC DNA]</scope>
    <source>
        <strain evidence="11 12">Jena</strain>
    </source>
</reference>
<dbReference type="Proteomes" id="UP000241769">
    <property type="component" value="Unassembled WGS sequence"/>
</dbReference>
<dbReference type="GO" id="GO:0000172">
    <property type="term" value="C:ribonuclease MRP complex"/>
    <property type="evidence" value="ECO:0007669"/>
    <property type="project" value="InterPro"/>
</dbReference>
<dbReference type="GO" id="GO:0001682">
    <property type="term" value="P:tRNA 5'-leader removal"/>
    <property type="evidence" value="ECO:0007669"/>
    <property type="project" value="InterPro"/>
</dbReference>
<comment type="subcellular location">
    <subcellularLocation>
        <location evidence="2 9">Nucleus</location>
        <location evidence="2 9">Nucleolus</location>
    </subcellularLocation>
</comment>
<comment type="function">
    <text evidence="1 9">Component of ribonuclease P, a ribonucleoprotein complex that generates mature tRNA molecules by cleaving their 5'-ends.</text>
</comment>
<protein>
    <recommendedName>
        <fullName evidence="4 9">Ribonuclease P protein subunit p29</fullName>
    </recommendedName>
</protein>
<keyword evidence="6 9" id="KW-0819">tRNA processing</keyword>
<dbReference type="SMART" id="SM00538">
    <property type="entry name" value="POP4"/>
    <property type="match status" value="1"/>
</dbReference>
<dbReference type="GO" id="GO:0033204">
    <property type="term" value="F:ribonuclease P RNA binding"/>
    <property type="evidence" value="ECO:0007669"/>
    <property type="project" value="InterPro"/>
</dbReference>
<evidence type="ECO:0000256" key="7">
    <source>
        <dbReference type="ARBA" id="ARBA00023242"/>
    </source>
</evidence>
<feature type="region of interest" description="Disordered" evidence="10">
    <location>
        <begin position="1"/>
        <end position="20"/>
    </location>
</feature>
<gene>
    <name evidence="11" type="ORF">PROFUN_12802</name>
</gene>
<organism evidence="11 12">
    <name type="scientific">Planoprotostelium fungivorum</name>
    <dbReference type="NCBI Taxonomy" id="1890364"/>
    <lineage>
        <taxon>Eukaryota</taxon>
        <taxon>Amoebozoa</taxon>
        <taxon>Evosea</taxon>
        <taxon>Variosea</taxon>
        <taxon>Cavosteliida</taxon>
        <taxon>Cavosteliaceae</taxon>
        <taxon>Planoprotostelium</taxon>
    </lineage>
</organism>
<dbReference type="GO" id="GO:0030677">
    <property type="term" value="C:ribonuclease P complex"/>
    <property type="evidence" value="ECO:0007669"/>
    <property type="project" value="UniProtKB-UniRule"/>
</dbReference>
<comment type="caution">
    <text evidence="11">The sequence shown here is derived from an EMBL/GenBank/DDBJ whole genome shotgun (WGS) entry which is preliminary data.</text>
</comment>
<dbReference type="GO" id="GO:0005730">
    <property type="term" value="C:nucleolus"/>
    <property type="evidence" value="ECO:0007669"/>
    <property type="project" value="UniProtKB-SubCell"/>
</dbReference>
<keyword evidence="7 9" id="KW-0539">Nucleus</keyword>
<evidence type="ECO:0000256" key="5">
    <source>
        <dbReference type="ARBA" id="ARBA00022553"/>
    </source>
</evidence>
<comment type="subunit">
    <text evidence="8">Component of nuclear RNase P and RNase MRP ribonucleoproteins. RNase P consists of a catalytic RNA moiety and 10 different protein chains; POP1, POP4, POP5, POP7, RPP14, RPP21, RPP25, RPP30, RPP38 and RPP40. Within the RNase P complex, POP1, POP7 and RPP25 form the 'finger' subcomplex, POP5, RPP14, RPP40 and homodimeric RPP30 form the 'palm' subcomplex, and RPP21, POP4 and RPP38 form the 'wrist' subcomplex. All subunits of the RNase P complex interact with the catalytic RNA. Several subunits of RNase P are also part of the RNase MRP complex. RNase MRP consists of a catalytic RNA moiety and about 8 protein subunits; POP1, POP7, RPP25, RPP30, RPP38, RPP40 and possibly also POP4 and POP5.</text>
</comment>
<dbReference type="AlphaFoldDB" id="A0A2P6N6M9"/>
<dbReference type="Pfam" id="PF01868">
    <property type="entry name" value="RNase_P-MRP_p29"/>
    <property type="match status" value="1"/>
</dbReference>
<sequence>MADRKRKNEEDPKKRKTSKITEIRQELQDAGLTKESTKFMQAVFKEEKPLYQYIVPNEPAHTPVPLETFFPEHYSQQSVTEFQESLNRRCDIGERQVFVNSAILQKRDEQYKMKALKKRSMNAQEKRKKDMLNVPVDQCQYESLMPLHELWKEYTAKILKSNNHAPATFLKLDYHGAIVTVTRSKCPTYIGQKGIIVQETENTFKIVTKENKLKVIPKAHSEFSLLMEPSLVTIYGNHFCYRTHERSTRKFKPKNTIEIV</sequence>
<comment type="similarity">
    <text evidence="3">Belongs to the eukaryotic/archaeal RNase P protein component 1 family.</text>
</comment>
<evidence type="ECO:0000256" key="6">
    <source>
        <dbReference type="ARBA" id="ARBA00022694"/>
    </source>
</evidence>
<dbReference type="InterPro" id="IPR002730">
    <property type="entry name" value="Rpp29/RNP1"/>
</dbReference>
<dbReference type="PANTHER" id="PTHR13348:SF0">
    <property type="entry name" value="RIBONUCLEASE P PROTEIN SUBUNIT P29"/>
    <property type="match status" value="1"/>
</dbReference>
<evidence type="ECO:0000313" key="12">
    <source>
        <dbReference type="Proteomes" id="UP000241769"/>
    </source>
</evidence>
<dbReference type="PIRSF" id="PIRSF027081">
    <property type="entry name" value="RNase_P/MRP_p29_subunit"/>
    <property type="match status" value="1"/>
</dbReference>
<dbReference type="InterPro" id="IPR016848">
    <property type="entry name" value="RNase_P/MRP_Rpp29-subunit"/>
</dbReference>
<evidence type="ECO:0000256" key="3">
    <source>
        <dbReference type="ARBA" id="ARBA00006181"/>
    </source>
</evidence>
<dbReference type="GO" id="GO:0006364">
    <property type="term" value="P:rRNA processing"/>
    <property type="evidence" value="ECO:0007669"/>
    <property type="project" value="TreeGrafter"/>
</dbReference>
<dbReference type="FunFam" id="2.30.30.210:FF:000001">
    <property type="entry name" value="Ribonuclease P protein subunit p29"/>
    <property type="match status" value="1"/>
</dbReference>
<dbReference type="STRING" id="1890364.A0A2P6N6M9"/>
<keyword evidence="5" id="KW-0597">Phosphoprotein</keyword>
<evidence type="ECO:0000256" key="9">
    <source>
        <dbReference type="PIRNR" id="PIRNR027081"/>
    </source>
</evidence>
<evidence type="ECO:0000313" key="11">
    <source>
        <dbReference type="EMBL" id="PRP79612.1"/>
    </source>
</evidence>
<name>A0A2P6N6M9_9EUKA</name>
<dbReference type="InParanoid" id="A0A2P6N6M9"/>
<evidence type="ECO:0000256" key="1">
    <source>
        <dbReference type="ARBA" id="ARBA00002435"/>
    </source>
</evidence>
<evidence type="ECO:0000256" key="8">
    <source>
        <dbReference type="ARBA" id="ARBA00046486"/>
    </source>
</evidence>
<evidence type="ECO:0000256" key="4">
    <source>
        <dbReference type="ARBA" id="ARBA00016225"/>
    </source>
</evidence>
<dbReference type="OrthoDB" id="18143at2759"/>
<accession>A0A2P6N6M9</accession>
<dbReference type="InterPro" id="IPR036980">
    <property type="entry name" value="RNase_P/MRP_Rpp29_sf"/>
</dbReference>
<dbReference type="EMBL" id="MDYQ01000177">
    <property type="protein sequence ID" value="PRP79612.1"/>
    <property type="molecule type" value="Genomic_DNA"/>
</dbReference>
<dbReference type="SUPFAM" id="SSF101744">
    <property type="entry name" value="Rof/RNase P subunit-like"/>
    <property type="match status" value="1"/>
</dbReference>
<proteinExistence type="inferred from homology"/>
<dbReference type="InterPro" id="IPR023534">
    <property type="entry name" value="Rof/RNase_P-like"/>
</dbReference>
<dbReference type="PANTHER" id="PTHR13348">
    <property type="entry name" value="RIBONUCLEASE P SUBUNIT P29"/>
    <property type="match status" value="1"/>
</dbReference>
<evidence type="ECO:0000256" key="2">
    <source>
        <dbReference type="ARBA" id="ARBA00004604"/>
    </source>
</evidence>
<keyword evidence="12" id="KW-1185">Reference proteome</keyword>
<dbReference type="FunCoup" id="A0A2P6N6M9">
    <property type="interactions" value="130"/>
</dbReference>